<dbReference type="EMBL" id="KV454209">
    <property type="protein sequence ID" value="ODQ60557.1"/>
    <property type="molecule type" value="Genomic_DNA"/>
</dbReference>
<feature type="region of interest" description="Disordered" evidence="1">
    <location>
        <begin position="105"/>
        <end position="154"/>
    </location>
</feature>
<proteinExistence type="predicted"/>
<organism evidence="2 3">
    <name type="scientific">Wickerhamomyces anomalus (strain ATCC 58044 / CBS 1984 / NCYC 433 / NRRL Y-366-8)</name>
    <name type="common">Yeast</name>
    <name type="synonym">Hansenula anomala</name>
    <dbReference type="NCBI Taxonomy" id="683960"/>
    <lineage>
        <taxon>Eukaryota</taxon>
        <taxon>Fungi</taxon>
        <taxon>Dikarya</taxon>
        <taxon>Ascomycota</taxon>
        <taxon>Saccharomycotina</taxon>
        <taxon>Saccharomycetes</taxon>
        <taxon>Phaffomycetales</taxon>
        <taxon>Wickerhamomycetaceae</taxon>
        <taxon>Wickerhamomyces</taxon>
    </lineage>
</organism>
<evidence type="ECO:0000313" key="3">
    <source>
        <dbReference type="Proteomes" id="UP000094112"/>
    </source>
</evidence>
<feature type="compositionally biased region" description="Acidic residues" evidence="1">
    <location>
        <begin position="145"/>
        <end position="154"/>
    </location>
</feature>
<dbReference type="PANTHER" id="PTHR28054">
    <property type="entry name" value="RNA POLYMERASE I-SPECIFIC TRANSCRIPTION INITIATION FACTOR RRN10"/>
    <property type="match status" value="1"/>
</dbReference>
<dbReference type="RefSeq" id="XP_019039764.1">
    <property type="nucleotide sequence ID" value="XM_019183112.1"/>
</dbReference>
<dbReference type="OrthoDB" id="2565191at2759"/>
<evidence type="ECO:0000313" key="2">
    <source>
        <dbReference type="EMBL" id="ODQ60557.1"/>
    </source>
</evidence>
<dbReference type="Proteomes" id="UP000094112">
    <property type="component" value="Unassembled WGS sequence"/>
</dbReference>
<dbReference type="GO" id="GO:0006360">
    <property type="term" value="P:transcription by RNA polymerase I"/>
    <property type="evidence" value="ECO:0007669"/>
    <property type="project" value="InterPro"/>
</dbReference>
<dbReference type="AlphaFoldDB" id="A0A1E3P6Q1"/>
<name>A0A1E3P6Q1_WICAA</name>
<dbReference type="GeneID" id="30200358"/>
<protein>
    <submittedName>
        <fullName evidence="2">Uncharacterized protein</fullName>
    </submittedName>
</protein>
<feature type="compositionally biased region" description="Basic and acidic residues" evidence="1">
    <location>
        <begin position="116"/>
        <end position="144"/>
    </location>
</feature>
<accession>A0A1E3P6Q1</accession>
<sequence>MSQRKEIDVFDCCDGDRIVKRSADEEIAERVGGLARVPVKLRDDKFQLPDSDLLKVLHYYISNKYPEKARIFEETSLITMGLLVEHWMDEFIGETSAQMYAEFANGDGASSQTSKKIAERNEWKRTHNFENNENKRQKKQKDVSSDSDSESSSS</sequence>
<keyword evidence="3" id="KW-1185">Reference proteome</keyword>
<evidence type="ECO:0000256" key="1">
    <source>
        <dbReference type="SAM" id="MobiDB-lite"/>
    </source>
</evidence>
<reference evidence="2 3" key="1">
    <citation type="journal article" date="2016" name="Proc. Natl. Acad. Sci. U.S.A.">
        <title>Comparative genomics of biotechnologically important yeasts.</title>
        <authorList>
            <person name="Riley R."/>
            <person name="Haridas S."/>
            <person name="Wolfe K.H."/>
            <person name="Lopes M.R."/>
            <person name="Hittinger C.T."/>
            <person name="Goeker M."/>
            <person name="Salamov A.A."/>
            <person name="Wisecaver J.H."/>
            <person name="Long T.M."/>
            <person name="Calvey C.H."/>
            <person name="Aerts A.L."/>
            <person name="Barry K.W."/>
            <person name="Choi C."/>
            <person name="Clum A."/>
            <person name="Coughlan A.Y."/>
            <person name="Deshpande S."/>
            <person name="Douglass A.P."/>
            <person name="Hanson S.J."/>
            <person name="Klenk H.-P."/>
            <person name="LaButti K.M."/>
            <person name="Lapidus A."/>
            <person name="Lindquist E.A."/>
            <person name="Lipzen A.M."/>
            <person name="Meier-Kolthoff J.P."/>
            <person name="Ohm R.A."/>
            <person name="Otillar R.P."/>
            <person name="Pangilinan J.L."/>
            <person name="Peng Y."/>
            <person name="Rokas A."/>
            <person name="Rosa C.A."/>
            <person name="Scheuner C."/>
            <person name="Sibirny A.A."/>
            <person name="Slot J.C."/>
            <person name="Stielow J.B."/>
            <person name="Sun H."/>
            <person name="Kurtzman C.P."/>
            <person name="Blackwell M."/>
            <person name="Grigoriev I.V."/>
            <person name="Jeffries T.W."/>
        </authorList>
    </citation>
    <scope>NUCLEOTIDE SEQUENCE [LARGE SCALE GENOMIC DNA]</scope>
    <source>
        <strain evidence="3">ATCC 58044 / CBS 1984 / NCYC 433 / NRRL Y-366-8</strain>
    </source>
</reference>
<dbReference type="InterPro" id="IPR022793">
    <property type="entry name" value="Rrn10"/>
</dbReference>
<gene>
    <name evidence="2" type="ORF">WICANDRAFT_61128</name>
</gene>
<dbReference type="PANTHER" id="PTHR28054:SF1">
    <property type="entry name" value="RNA POLYMERASE I-SPECIFIC TRANSCRIPTION INITIATION FACTOR RRN10"/>
    <property type="match status" value="1"/>
</dbReference>
<dbReference type="Pfam" id="PF05234">
    <property type="entry name" value="UAF_Rrn10"/>
    <property type="match status" value="1"/>
</dbReference>